<feature type="region of interest" description="Disordered" evidence="1">
    <location>
        <begin position="60"/>
        <end position="110"/>
    </location>
</feature>
<proteinExistence type="predicted"/>
<protein>
    <submittedName>
        <fullName evidence="2">Uncharacterized protein</fullName>
    </submittedName>
</protein>
<keyword evidence="3" id="KW-1185">Reference proteome</keyword>
<dbReference type="EMBL" id="NIDF01000008">
    <property type="protein sequence ID" value="TYJ57927.1"/>
    <property type="molecule type" value="Genomic_DNA"/>
</dbReference>
<reference evidence="2 3" key="1">
    <citation type="submission" date="2017-05" db="EMBL/GenBank/DDBJ databases">
        <title>The Genome Sequence of Tsuchiyaea wingfieldii DSM 27421.</title>
        <authorList>
            <person name="Cuomo C."/>
            <person name="Passer A."/>
            <person name="Billmyre B."/>
            <person name="Heitman J."/>
        </authorList>
    </citation>
    <scope>NUCLEOTIDE SEQUENCE [LARGE SCALE GENOMIC DNA]</scope>
    <source>
        <strain evidence="2 3">DSM 27421</strain>
    </source>
</reference>
<name>A0A5D3B2J3_9TREE</name>
<sequence length="160" mass="17529">MPRDELIPPPALPLYPIPQRPIIIQPAPRPPPLVPYPSSYAPSPGLFPVPVPVPVHLQQPSFSQARYSPQPQIERNHSSRSGSRGAILPEAGTPRTSIERKGGGIPLTNGPETFIDSLHTLIGPSPPTTIDIIFIKKSIARAQSPDQRVLHTTKFIERRN</sequence>
<organism evidence="2 3">
    <name type="scientific">Cryptococcus floricola</name>
    <dbReference type="NCBI Taxonomy" id="2591691"/>
    <lineage>
        <taxon>Eukaryota</taxon>
        <taxon>Fungi</taxon>
        <taxon>Dikarya</taxon>
        <taxon>Basidiomycota</taxon>
        <taxon>Agaricomycotina</taxon>
        <taxon>Tremellomycetes</taxon>
        <taxon>Tremellales</taxon>
        <taxon>Cryptococcaceae</taxon>
        <taxon>Cryptococcus</taxon>
    </lineage>
</organism>
<feature type="compositionally biased region" description="Polar residues" evidence="1">
    <location>
        <begin position="60"/>
        <end position="73"/>
    </location>
</feature>
<evidence type="ECO:0000313" key="3">
    <source>
        <dbReference type="Proteomes" id="UP000322245"/>
    </source>
</evidence>
<dbReference type="Proteomes" id="UP000322245">
    <property type="component" value="Unassembled WGS sequence"/>
</dbReference>
<evidence type="ECO:0000256" key="1">
    <source>
        <dbReference type="SAM" id="MobiDB-lite"/>
    </source>
</evidence>
<gene>
    <name evidence="2" type="ORF">B9479_001282</name>
</gene>
<evidence type="ECO:0000313" key="2">
    <source>
        <dbReference type="EMBL" id="TYJ57927.1"/>
    </source>
</evidence>
<accession>A0A5D3B2J3</accession>
<comment type="caution">
    <text evidence="2">The sequence shown here is derived from an EMBL/GenBank/DDBJ whole genome shotgun (WGS) entry which is preliminary data.</text>
</comment>
<dbReference type="AlphaFoldDB" id="A0A5D3B2J3"/>